<dbReference type="SUPFAM" id="SSF53448">
    <property type="entry name" value="Nucleotide-diphospho-sugar transferases"/>
    <property type="match status" value="1"/>
</dbReference>
<dbReference type="InterPro" id="IPR005835">
    <property type="entry name" value="NTP_transferase_dom"/>
</dbReference>
<reference evidence="4 5" key="1">
    <citation type="submission" date="2016-10" db="EMBL/GenBank/DDBJ databases">
        <authorList>
            <person name="de Groot N.N."/>
        </authorList>
    </citation>
    <scope>NUCLEOTIDE SEQUENCE [LARGE SCALE GENOMIC DNA]</scope>
    <source>
        <strain evidence="4 5">NLAE-zl-G419</strain>
    </source>
</reference>
<dbReference type="InterPro" id="IPR029044">
    <property type="entry name" value="Nucleotide-diphossugar_trans"/>
</dbReference>
<dbReference type="AlphaFoldDB" id="A0A1I2K049"/>
<dbReference type="EMBL" id="FOOE01000004">
    <property type="protein sequence ID" value="SFF60502.1"/>
    <property type="molecule type" value="Genomic_DNA"/>
</dbReference>
<dbReference type="RefSeq" id="WP_027637545.1">
    <property type="nucleotide sequence ID" value="NZ_BAAACD010000006.1"/>
</dbReference>
<gene>
    <name evidence="4" type="ORF">SAMN04487885_10419</name>
</gene>
<dbReference type="GeneID" id="90543659"/>
<dbReference type="STRING" id="1529.SAMN04487885_10419"/>
<evidence type="ECO:0000256" key="2">
    <source>
        <dbReference type="ARBA" id="ARBA00022695"/>
    </source>
</evidence>
<keyword evidence="2 4" id="KW-0548">Nucleotidyltransferase</keyword>
<evidence type="ECO:0000313" key="4">
    <source>
        <dbReference type="EMBL" id="SFF60502.1"/>
    </source>
</evidence>
<keyword evidence="1 4" id="KW-0808">Transferase</keyword>
<dbReference type="Gene3D" id="3.90.550.10">
    <property type="entry name" value="Spore Coat Polysaccharide Biosynthesis Protein SpsA, Chain A"/>
    <property type="match status" value="1"/>
</dbReference>
<feature type="domain" description="Nucleotidyl transferase" evidence="3">
    <location>
        <begin position="3"/>
        <end position="65"/>
    </location>
</feature>
<organism evidence="4 5">
    <name type="scientific">Clostridium cadaveris</name>
    <dbReference type="NCBI Taxonomy" id="1529"/>
    <lineage>
        <taxon>Bacteria</taxon>
        <taxon>Bacillati</taxon>
        <taxon>Bacillota</taxon>
        <taxon>Clostridia</taxon>
        <taxon>Eubacteriales</taxon>
        <taxon>Clostridiaceae</taxon>
        <taxon>Clostridium</taxon>
    </lineage>
</organism>
<proteinExistence type="predicted"/>
<dbReference type="PANTHER" id="PTHR43584:SF5">
    <property type="entry name" value="PROTEIN LICC"/>
    <property type="match status" value="1"/>
</dbReference>
<dbReference type="PIRSF" id="PIRSF037382">
    <property type="entry name" value="CCT_LicC"/>
    <property type="match status" value="1"/>
</dbReference>
<dbReference type="OrthoDB" id="9803871at2"/>
<dbReference type="Pfam" id="PF00483">
    <property type="entry name" value="NTP_transferase"/>
    <property type="match status" value="1"/>
</dbReference>
<dbReference type="CDD" id="cd02523">
    <property type="entry name" value="PC_cytidylyltransferase"/>
    <property type="match status" value="1"/>
</dbReference>
<dbReference type="eggNOG" id="COG4750">
    <property type="taxonomic scope" value="Bacteria"/>
</dbReference>
<accession>A0A1I2K049</accession>
<dbReference type="Proteomes" id="UP000182135">
    <property type="component" value="Unassembled WGS sequence"/>
</dbReference>
<keyword evidence="5" id="KW-1185">Reference proteome</keyword>
<evidence type="ECO:0000313" key="5">
    <source>
        <dbReference type="Proteomes" id="UP000182135"/>
    </source>
</evidence>
<dbReference type="PANTHER" id="PTHR43584">
    <property type="entry name" value="NUCLEOTIDYL TRANSFERASE"/>
    <property type="match status" value="1"/>
</dbReference>
<name>A0A1I2K049_9CLOT</name>
<evidence type="ECO:0000259" key="3">
    <source>
        <dbReference type="Pfam" id="PF00483"/>
    </source>
</evidence>
<protein>
    <submittedName>
        <fullName evidence="4">CTP:phosphocholine cytidylyltransferase</fullName>
    </submittedName>
</protein>
<dbReference type="InterPro" id="IPR050065">
    <property type="entry name" value="GlmU-like"/>
</dbReference>
<evidence type="ECO:0000256" key="1">
    <source>
        <dbReference type="ARBA" id="ARBA00022679"/>
    </source>
</evidence>
<dbReference type="GO" id="GO:0016779">
    <property type="term" value="F:nucleotidyltransferase activity"/>
    <property type="evidence" value="ECO:0007669"/>
    <property type="project" value="UniProtKB-KW"/>
</dbReference>
<sequence>MRVIILAAGMGTRLRPLTDDKPKSLVEVNGEPMIERQLRFLKEKGIEDIIIVTGYMAEKFEYLKEKYGVKLIHNDKYDVYNNVYTMYLVREYLEDAYVSEADVYMVKNYFDPEIKKSAYFGGYRENFVNEWVLGIGENNKLHSIELQSGSDYILAGLSYWTKDSSKLIKEKLEEVIDAGHFDTMYWDEVVNLCLEDMDAEARIIGTNDWFEIDSVSDLENAEACLTTLSF</sequence>
<dbReference type="InterPro" id="IPR017189">
    <property type="entry name" value="CTP-phospocholine_CTT"/>
</dbReference>